<feature type="transmembrane region" description="Helical" evidence="12">
    <location>
        <begin position="7"/>
        <end position="25"/>
    </location>
</feature>
<keyword evidence="8 10" id="KW-0406">Ion transport</keyword>
<dbReference type="GO" id="GO:0005886">
    <property type="term" value="C:plasma membrane"/>
    <property type="evidence" value="ECO:0007669"/>
    <property type="project" value="UniProtKB-SubCell"/>
</dbReference>
<feature type="binding site" evidence="11">
    <location>
        <position position="104"/>
    </location>
    <ligand>
        <name>K(+)</name>
        <dbReference type="ChEBI" id="CHEBI:29103"/>
    </ligand>
</feature>
<protein>
    <recommendedName>
        <fullName evidence="10">Trk system potassium uptake protein</fullName>
    </recommendedName>
</protein>
<accession>A0A1U7JLJ0</accession>
<evidence type="ECO:0000256" key="12">
    <source>
        <dbReference type="SAM" id="Phobius"/>
    </source>
</evidence>
<evidence type="ECO:0000256" key="3">
    <source>
        <dbReference type="ARBA" id="ARBA00022475"/>
    </source>
</evidence>
<feature type="transmembrane region" description="Helical" evidence="12">
    <location>
        <begin position="383"/>
        <end position="406"/>
    </location>
</feature>
<dbReference type="GO" id="GO:0015379">
    <property type="term" value="F:potassium:chloride symporter activity"/>
    <property type="evidence" value="ECO:0007669"/>
    <property type="project" value="InterPro"/>
</dbReference>
<keyword evidence="14" id="KW-1185">Reference proteome</keyword>
<gene>
    <name evidence="13" type="ORF">A3843_02485</name>
</gene>
<dbReference type="AlphaFoldDB" id="A0A1U7JLJ0"/>
<proteinExistence type="inferred from homology"/>
<keyword evidence="3 10" id="KW-1003">Cell membrane</keyword>
<keyword evidence="11" id="KW-0479">Metal-binding</keyword>
<dbReference type="PIRSF" id="PIRSF006247">
    <property type="entry name" value="TrkH"/>
    <property type="match status" value="1"/>
</dbReference>
<feature type="transmembrane region" description="Helical" evidence="12">
    <location>
        <begin position="171"/>
        <end position="192"/>
    </location>
</feature>
<dbReference type="InterPro" id="IPR003445">
    <property type="entry name" value="Cat_transpt"/>
</dbReference>
<evidence type="ECO:0000256" key="6">
    <source>
        <dbReference type="ARBA" id="ARBA00022958"/>
    </source>
</evidence>
<feature type="binding site" evidence="11">
    <location>
        <position position="424"/>
    </location>
    <ligand>
        <name>K(+)</name>
        <dbReference type="ChEBI" id="CHEBI:29103"/>
    </ligand>
</feature>
<comment type="similarity">
    <text evidence="10">Belongs to the TrkH potassium transport family.</text>
</comment>
<feature type="binding site" evidence="11">
    <location>
        <position position="103"/>
    </location>
    <ligand>
        <name>K(+)</name>
        <dbReference type="ChEBI" id="CHEBI:29103"/>
    </ligand>
</feature>
<keyword evidence="2 10" id="KW-0813">Transport</keyword>
<comment type="caution">
    <text evidence="13">The sequence shown here is derived from an EMBL/GenBank/DDBJ whole genome shotgun (WGS) entry which is preliminary data.</text>
</comment>
<keyword evidence="9 10" id="KW-0472">Membrane</keyword>
<sequence>MNILGYLYVGLALVMLVPAIVDVAARNPDWQAFVMSSLIVGMFGILLVAALGGSLSDPLDIRQVFLLTTLAWITIPAFGALPFLGLGIGYVDAAFETISGFTTTGSTVLTGLDSLPPGLLLWRSLSHWFGGVGIIVMAIVLMPLLRIGGMQLFRAESSDRSEKVVSRASDLVRWIGAVYVALTIICAVLYTISGMSAFDAVNHAMSTLSSGGFSTHDDSFAHFDSNFTLAVCIVFMLASGLPFVLMIKSIRQRSMALFHDPQVRVFLGVIAFFSVCICLYLGIKNDVPFIDALVSAFFVVTSIITTTGFGLGDYTAWGPPMVGLILTFTFFGACTGSTSGGIKMLRFIVFFGTVRAYMKKLIRPDRVVVVRYGDTKITPDLSFSVLAFLVVYLATVGVITVILSAMGLDLVTSFSAAATAVSNVGPGLGDVVGPVGNFAPLPDNAKIVLSVAMLLGRLELFTVLVLFDPEFWR</sequence>
<dbReference type="PANTHER" id="PTHR32024:SF3">
    <property type="entry name" value="TRK SYSTEM POTASSIUM UPTAKE PROTEIN"/>
    <property type="match status" value="1"/>
</dbReference>
<feature type="transmembrane region" description="Helical" evidence="12">
    <location>
        <begin position="64"/>
        <end position="91"/>
    </location>
</feature>
<dbReference type="Pfam" id="PF02386">
    <property type="entry name" value="TrkH"/>
    <property type="match status" value="1"/>
</dbReference>
<dbReference type="STRING" id="197461.A3843_02485"/>
<dbReference type="PANTHER" id="PTHR32024">
    <property type="entry name" value="TRK SYSTEM POTASSIUM UPTAKE PROTEIN TRKG-RELATED"/>
    <property type="match status" value="1"/>
</dbReference>
<feature type="transmembrane region" description="Helical" evidence="12">
    <location>
        <begin position="447"/>
        <end position="467"/>
    </location>
</feature>
<keyword evidence="7 12" id="KW-1133">Transmembrane helix</keyword>
<evidence type="ECO:0000256" key="11">
    <source>
        <dbReference type="PIRSR" id="PIRSR006247-1"/>
    </source>
</evidence>
<evidence type="ECO:0000313" key="14">
    <source>
        <dbReference type="Proteomes" id="UP000185783"/>
    </source>
</evidence>
<organism evidence="13 14">
    <name type="scientific">Pseudovibrio exalbescens</name>
    <dbReference type="NCBI Taxonomy" id="197461"/>
    <lineage>
        <taxon>Bacteria</taxon>
        <taxon>Pseudomonadati</taxon>
        <taxon>Pseudomonadota</taxon>
        <taxon>Alphaproteobacteria</taxon>
        <taxon>Hyphomicrobiales</taxon>
        <taxon>Stappiaceae</taxon>
        <taxon>Pseudovibrio</taxon>
    </lineage>
</organism>
<evidence type="ECO:0000256" key="9">
    <source>
        <dbReference type="ARBA" id="ARBA00023136"/>
    </source>
</evidence>
<comment type="function">
    <text evidence="10">Low-affinity potassium transport system. Interacts with Trk system potassium uptake protein TrkA.</text>
</comment>
<keyword evidence="4 10" id="KW-0633">Potassium transport</keyword>
<feature type="transmembrane region" description="Helical" evidence="12">
    <location>
        <begin position="321"/>
        <end position="338"/>
    </location>
</feature>
<evidence type="ECO:0000256" key="7">
    <source>
        <dbReference type="ARBA" id="ARBA00022989"/>
    </source>
</evidence>
<evidence type="ECO:0000256" key="1">
    <source>
        <dbReference type="ARBA" id="ARBA00004651"/>
    </source>
</evidence>
<evidence type="ECO:0000313" key="13">
    <source>
        <dbReference type="EMBL" id="OKL45589.1"/>
    </source>
</evidence>
<feature type="transmembrane region" description="Helical" evidence="12">
    <location>
        <begin position="289"/>
        <end position="309"/>
    </location>
</feature>
<comment type="subcellular location">
    <subcellularLocation>
        <location evidence="10">Cell inner membrane</location>
        <topology evidence="10">Multi-pass membrane protein</topology>
    </subcellularLocation>
    <subcellularLocation>
        <location evidence="1">Cell membrane</location>
        <topology evidence="1">Multi-pass membrane protein</topology>
    </subcellularLocation>
</comment>
<dbReference type="InterPro" id="IPR004772">
    <property type="entry name" value="TrkH"/>
</dbReference>
<feature type="binding site" evidence="11">
    <location>
        <position position="211"/>
    </location>
    <ligand>
        <name>K(+)</name>
        <dbReference type="ChEBI" id="CHEBI:29103"/>
    </ligand>
</feature>
<dbReference type="EMBL" id="LVVZ01000005">
    <property type="protein sequence ID" value="OKL45589.1"/>
    <property type="molecule type" value="Genomic_DNA"/>
</dbReference>
<feature type="transmembrane region" description="Helical" evidence="12">
    <location>
        <begin position="265"/>
        <end position="283"/>
    </location>
</feature>
<feature type="transmembrane region" description="Helical" evidence="12">
    <location>
        <begin position="227"/>
        <end position="245"/>
    </location>
</feature>
<feature type="transmembrane region" description="Helical" evidence="12">
    <location>
        <begin position="31"/>
        <end position="52"/>
    </location>
</feature>
<feature type="binding site" evidence="11">
    <location>
        <position position="306"/>
    </location>
    <ligand>
        <name>K(+)</name>
        <dbReference type="ChEBI" id="CHEBI:29103"/>
    </ligand>
</feature>
<feature type="binding site" evidence="11">
    <location>
        <position position="307"/>
    </location>
    <ligand>
        <name>K(+)</name>
        <dbReference type="ChEBI" id="CHEBI:29103"/>
    </ligand>
</feature>
<evidence type="ECO:0000256" key="5">
    <source>
        <dbReference type="ARBA" id="ARBA00022692"/>
    </source>
</evidence>
<dbReference type="OrthoDB" id="9810952at2"/>
<evidence type="ECO:0000256" key="8">
    <source>
        <dbReference type="ARBA" id="ARBA00023065"/>
    </source>
</evidence>
<evidence type="ECO:0000256" key="4">
    <source>
        <dbReference type="ARBA" id="ARBA00022538"/>
    </source>
</evidence>
<reference evidence="13 14" key="1">
    <citation type="submission" date="2016-03" db="EMBL/GenBank/DDBJ databases">
        <title>Genome sequence of Nesiotobacter sp. nov., a moderately halophilic alphaproteobacterium isolated from the Yellow Sea, China.</title>
        <authorList>
            <person name="Zhang G."/>
            <person name="Zhang R."/>
        </authorList>
    </citation>
    <scope>NUCLEOTIDE SEQUENCE [LARGE SCALE GENOMIC DNA]</scope>
    <source>
        <strain evidence="13 14">WB1-6</strain>
    </source>
</reference>
<dbReference type="Proteomes" id="UP000185783">
    <property type="component" value="Unassembled WGS sequence"/>
</dbReference>
<evidence type="ECO:0000256" key="10">
    <source>
        <dbReference type="PIRNR" id="PIRNR006247"/>
    </source>
</evidence>
<keyword evidence="6 10" id="KW-0630">Potassium</keyword>
<keyword evidence="10" id="KW-0997">Cell inner membrane</keyword>
<evidence type="ECO:0000256" key="2">
    <source>
        <dbReference type="ARBA" id="ARBA00022448"/>
    </source>
</evidence>
<feature type="transmembrane region" description="Helical" evidence="12">
    <location>
        <begin position="125"/>
        <end position="145"/>
    </location>
</feature>
<name>A0A1U7JLJ0_9HYPH</name>
<feature type="binding site" evidence="11">
    <location>
        <position position="423"/>
    </location>
    <ligand>
        <name>K(+)</name>
        <dbReference type="ChEBI" id="CHEBI:29103"/>
    </ligand>
</feature>
<keyword evidence="5 12" id="KW-0812">Transmembrane</keyword>
<dbReference type="GO" id="GO:0046872">
    <property type="term" value="F:metal ion binding"/>
    <property type="evidence" value="ECO:0007669"/>
    <property type="project" value="UniProtKB-KW"/>
</dbReference>